<evidence type="ECO:0000313" key="7">
    <source>
        <dbReference type="EMBL" id="MBH5392090.1"/>
    </source>
</evidence>
<dbReference type="PANTHER" id="PTHR42913:SF3">
    <property type="entry name" value="64 KDA MITOCHONDRIAL NADH DEHYDROGENASE (EUROFUNG)"/>
    <property type="match status" value="1"/>
</dbReference>
<dbReference type="RefSeq" id="WP_197969604.1">
    <property type="nucleotide sequence ID" value="NZ_JACEGD010000070.1"/>
</dbReference>
<evidence type="ECO:0000256" key="2">
    <source>
        <dbReference type="ARBA" id="ARBA00005272"/>
    </source>
</evidence>
<proteinExistence type="inferred from homology"/>
<organism evidence="7 8">
    <name type="scientific">Bradyrhizobium diversitatis</name>
    <dbReference type="NCBI Taxonomy" id="2755406"/>
    <lineage>
        <taxon>Bacteria</taxon>
        <taxon>Pseudomonadati</taxon>
        <taxon>Pseudomonadota</taxon>
        <taxon>Alphaproteobacteria</taxon>
        <taxon>Hyphomicrobiales</taxon>
        <taxon>Nitrobacteraceae</taxon>
        <taxon>Bradyrhizobium</taxon>
    </lineage>
</organism>
<keyword evidence="8" id="KW-1185">Reference proteome</keyword>
<evidence type="ECO:0000313" key="8">
    <source>
        <dbReference type="Proteomes" id="UP001194539"/>
    </source>
</evidence>
<evidence type="ECO:0000256" key="4">
    <source>
        <dbReference type="ARBA" id="ARBA00022827"/>
    </source>
</evidence>
<comment type="cofactor">
    <cofactor evidence="1">
        <name>FAD</name>
        <dbReference type="ChEBI" id="CHEBI:57692"/>
    </cofactor>
</comment>
<sequence length="406" mass="42849">MARIVVLGAGFAGLWAAIGAARKRDEIGASDRDIEIRVIDRNPYHNIRVRNYEADLGEVALPLPQLLDPIGVSHGLGEVEAIDPVRREISLVTSSGKEALGYDRLVLALGSEVMRPDIPGLAAHGFDVDTYAAALRLEEHLVSLGRSAPSPGRSTVVVVGAGFTGIEVAAEMPDRLARAGISGSRRIILVDPNPAVGATIGALARPVVETALAALDIETRLGVRVVSIEAAGMRLNSGEFIAAQTVIWCAGMRASPLATSFPGARDRLGRLLVDPVMRVADVGGVFAAGDVASSVIDGLHPTVMSCQFARPMGRFAGHNVVADLVGLPMLPLRIDWYVTVLDLGAWGALYTEGWDREVRATGAAAKATKETINRRRIYPPLTGSKDELFAAAAPTVQAPPPTYGGR</sequence>
<evidence type="ECO:0000256" key="5">
    <source>
        <dbReference type="ARBA" id="ARBA00023002"/>
    </source>
</evidence>
<dbReference type="Gene3D" id="3.50.50.100">
    <property type="match status" value="1"/>
</dbReference>
<feature type="domain" description="FAD/NAD(P)-binding" evidence="6">
    <location>
        <begin position="3"/>
        <end position="311"/>
    </location>
</feature>
<evidence type="ECO:0000259" key="6">
    <source>
        <dbReference type="Pfam" id="PF07992"/>
    </source>
</evidence>
<dbReference type="EMBL" id="JACEGD010000070">
    <property type="protein sequence ID" value="MBH5392090.1"/>
    <property type="molecule type" value="Genomic_DNA"/>
</dbReference>
<comment type="caution">
    <text evidence="7">The sequence shown here is derived from an EMBL/GenBank/DDBJ whole genome shotgun (WGS) entry which is preliminary data.</text>
</comment>
<dbReference type="PRINTS" id="PR00469">
    <property type="entry name" value="PNDRDTASEII"/>
</dbReference>
<dbReference type="Pfam" id="PF07992">
    <property type="entry name" value="Pyr_redox_2"/>
    <property type="match status" value="1"/>
</dbReference>
<dbReference type="InterPro" id="IPR051169">
    <property type="entry name" value="NADH-Q_oxidoreductase"/>
</dbReference>
<protein>
    <submittedName>
        <fullName evidence="7">FAD-dependent oxidoreductase</fullName>
    </submittedName>
</protein>
<evidence type="ECO:0000256" key="3">
    <source>
        <dbReference type="ARBA" id="ARBA00022630"/>
    </source>
</evidence>
<accession>A0ABS0PFL4</accession>
<dbReference type="Proteomes" id="UP001194539">
    <property type="component" value="Unassembled WGS sequence"/>
</dbReference>
<dbReference type="PANTHER" id="PTHR42913">
    <property type="entry name" value="APOPTOSIS-INDUCING FACTOR 1"/>
    <property type="match status" value="1"/>
</dbReference>
<name>A0ABS0PFL4_9BRAD</name>
<dbReference type="InterPro" id="IPR036188">
    <property type="entry name" value="FAD/NAD-bd_sf"/>
</dbReference>
<dbReference type="PRINTS" id="PR00368">
    <property type="entry name" value="FADPNR"/>
</dbReference>
<keyword evidence="3" id="KW-0285">Flavoprotein</keyword>
<keyword evidence="4" id="KW-0274">FAD</keyword>
<evidence type="ECO:0000256" key="1">
    <source>
        <dbReference type="ARBA" id="ARBA00001974"/>
    </source>
</evidence>
<gene>
    <name evidence="7" type="ORF">H1B27_38435</name>
</gene>
<dbReference type="SUPFAM" id="SSF51905">
    <property type="entry name" value="FAD/NAD(P)-binding domain"/>
    <property type="match status" value="1"/>
</dbReference>
<keyword evidence="5" id="KW-0560">Oxidoreductase</keyword>
<reference evidence="7 8" key="1">
    <citation type="submission" date="2020-07" db="EMBL/GenBank/DDBJ databases">
        <title>Bradyrhizobium diversity isolated from nodules of indigenous legumes of Western Australia.</title>
        <authorList>
            <person name="Klepa M.S."/>
        </authorList>
    </citation>
    <scope>NUCLEOTIDE SEQUENCE [LARGE SCALE GENOMIC DNA]</scope>
    <source>
        <strain evidence="7 8">CNPSo 4019</strain>
    </source>
</reference>
<comment type="similarity">
    <text evidence="2">Belongs to the NADH dehydrogenase family.</text>
</comment>
<dbReference type="InterPro" id="IPR023753">
    <property type="entry name" value="FAD/NAD-binding_dom"/>
</dbReference>